<evidence type="ECO:0000313" key="4">
    <source>
        <dbReference type="EMBL" id="TCO23397.1"/>
    </source>
</evidence>
<proteinExistence type="predicted"/>
<evidence type="ECO:0000256" key="2">
    <source>
        <dbReference type="ARBA" id="ARBA00023315"/>
    </source>
</evidence>
<dbReference type="InterPro" id="IPR050832">
    <property type="entry name" value="Bact_Acetyltransf"/>
</dbReference>
<gene>
    <name evidence="4" type="ORF">EV652_109223</name>
</gene>
<dbReference type="PANTHER" id="PTHR43877">
    <property type="entry name" value="AMINOALKYLPHOSPHONATE N-ACETYLTRANSFERASE-RELATED-RELATED"/>
    <property type="match status" value="1"/>
</dbReference>
<keyword evidence="1" id="KW-0808">Transferase</keyword>
<keyword evidence="5" id="KW-1185">Reference proteome</keyword>
<dbReference type="InterPro" id="IPR016181">
    <property type="entry name" value="Acyl_CoA_acyltransferase"/>
</dbReference>
<dbReference type="OrthoDB" id="5243635at2"/>
<evidence type="ECO:0000313" key="5">
    <source>
        <dbReference type="Proteomes" id="UP000294508"/>
    </source>
</evidence>
<dbReference type="SUPFAM" id="SSF55729">
    <property type="entry name" value="Acyl-CoA N-acyltransferases (Nat)"/>
    <property type="match status" value="1"/>
</dbReference>
<dbReference type="GO" id="GO:0005840">
    <property type="term" value="C:ribosome"/>
    <property type="evidence" value="ECO:0007669"/>
    <property type="project" value="UniProtKB-KW"/>
</dbReference>
<dbReference type="GO" id="GO:0016747">
    <property type="term" value="F:acyltransferase activity, transferring groups other than amino-acyl groups"/>
    <property type="evidence" value="ECO:0007669"/>
    <property type="project" value="InterPro"/>
</dbReference>
<dbReference type="EMBL" id="SLWN01000009">
    <property type="protein sequence ID" value="TCO23397.1"/>
    <property type="molecule type" value="Genomic_DNA"/>
</dbReference>
<dbReference type="CDD" id="cd04301">
    <property type="entry name" value="NAT_SF"/>
    <property type="match status" value="1"/>
</dbReference>
<dbReference type="InterPro" id="IPR000182">
    <property type="entry name" value="GNAT_dom"/>
</dbReference>
<dbReference type="Proteomes" id="UP000294508">
    <property type="component" value="Unassembled WGS sequence"/>
</dbReference>
<dbReference type="Gene3D" id="3.40.630.30">
    <property type="match status" value="1"/>
</dbReference>
<keyword evidence="4" id="KW-0689">Ribosomal protein</keyword>
<comment type="caution">
    <text evidence="4">The sequence shown here is derived from an EMBL/GenBank/DDBJ whole genome shotgun (WGS) entry which is preliminary data.</text>
</comment>
<sequence>MIEVRRAELGEVEAVREIGVRTWPVAYGGLASEEFVVDGLAQWWSPEAVERGIRNGITLVAAEGKDLVGMVGLGREGDFWVMWKLYVLPDHQGKGVGKALLDAAVKALPEGTTELLLDVLVTNEKAIGFYRANGFGDPVSTPDRDLGDELMWMRLDLQTT</sequence>
<dbReference type="AlphaFoldDB" id="A0A4R2H8U1"/>
<evidence type="ECO:0000259" key="3">
    <source>
        <dbReference type="PROSITE" id="PS51186"/>
    </source>
</evidence>
<dbReference type="RefSeq" id="WP_132211992.1">
    <property type="nucleotide sequence ID" value="NZ_SLWN01000009.1"/>
</dbReference>
<feature type="domain" description="N-acetyltransferase" evidence="3">
    <location>
        <begin position="2"/>
        <end position="156"/>
    </location>
</feature>
<accession>A0A4R2H8U1</accession>
<dbReference type="PROSITE" id="PS51186">
    <property type="entry name" value="GNAT"/>
    <property type="match status" value="1"/>
</dbReference>
<protein>
    <submittedName>
        <fullName evidence="4">Ribosomal protein S18 acetylase RimI-like enzyme</fullName>
    </submittedName>
</protein>
<keyword evidence="4" id="KW-0687">Ribonucleoprotein</keyword>
<evidence type="ECO:0000256" key="1">
    <source>
        <dbReference type="ARBA" id="ARBA00022679"/>
    </source>
</evidence>
<dbReference type="PANTHER" id="PTHR43877:SF2">
    <property type="entry name" value="AMINOALKYLPHOSPHONATE N-ACETYLTRANSFERASE-RELATED"/>
    <property type="match status" value="1"/>
</dbReference>
<keyword evidence="2" id="KW-0012">Acyltransferase</keyword>
<reference evidence="4 5" key="1">
    <citation type="journal article" date="2015" name="Stand. Genomic Sci.">
        <title>Genomic Encyclopedia of Bacterial and Archaeal Type Strains, Phase III: the genomes of soil and plant-associated and newly described type strains.</title>
        <authorList>
            <person name="Whitman W.B."/>
            <person name="Woyke T."/>
            <person name="Klenk H.P."/>
            <person name="Zhou Y."/>
            <person name="Lilburn T.G."/>
            <person name="Beck B.J."/>
            <person name="De Vos P."/>
            <person name="Vandamme P."/>
            <person name="Eisen J.A."/>
            <person name="Garrity G."/>
            <person name="Hugenholtz P."/>
            <person name="Kyrpides N.C."/>
        </authorList>
    </citation>
    <scope>NUCLEOTIDE SEQUENCE [LARGE SCALE GENOMIC DNA]</scope>
    <source>
        <strain evidence="4 5">VKM Ac-2572</strain>
    </source>
</reference>
<dbReference type="Pfam" id="PF00583">
    <property type="entry name" value="Acetyltransf_1"/>
    <property type="match status" value="1"/>
</dbReference>
<name>A0A4R2H8U1_9ACTN</name>
<organism evidence="4 5">
    <name type="scientific">Kribbella steppae</name>
    <dbReference type="NCBI Taxonomy" id="2512223"/>
    <lineage>
        <taxon>Bacteria</taxon>
        <taxon>Bacillati</taxon>
        <taxon>Actinomycetota</taxon>
        <taxon>Actinomycetes</taxon>
        <taxon>Propionibacteriales</taxon>
        <taxon>Kribbellaceae</taxon>
        <taxon>Kribbella</taxon>
    </lineage>
</organism>